<evidence type="ECO:0000313" key="7">
    <source>
        <dbReference type="Proteomes" id="UP001434337"/>
    </source>
</evidence>
<feature type="domain" description="Glycosyltransferase 2-like" evidence="5">
    <location>
        <begin position="34"/>
        <end position="140"/>
    </location>
</feature>
<evidence type="ECO:0000256" key="3">
    <source>
        <dbReference type="ARBA" id="ARBA00022679"/>
    </source>
</evidence>
<dbReference type="CDD" id="cd00761">
    <property type="entry name" value="Glyco_tranf_GTA_type"/>
    <property type="match status" value="1"/>
</dbReference>
<evidence type="ECO:0000259" key="5">
    <source>
        <dbReference type="Pfam" id="PF00535"/>
    </source>
</evidence>
<evidence type="ECO:0000313" key="6">
    <source>
        <dbReference type="EMBL" id="WZW97147.1"/>
    </source>
</evidence>
<gene>
    <name evidence="6" type="ORF">PCC79_09460</name>
</gene>
<keyword evidence="3" id="KW-0808">Transferase</keyword>
<dbReference type="InterPro" id="IPR001173">
    <property type="entry name" value="Glyco_trans_2-like"/>
</dbReference>
<dbReference type="EMBL" id="CP115965">
    <property type="protein sequence ID" value="WZW97147.1"/>
    <property type="molecule type" value="Genomic_DNA"/>
</dbReference>
<evidence type="ECO:0000256" key="1">
    <source>
        <dbReference type="ARBA" id="ARBA00006739"/>
    </source>
</evidence>
<sequence>MRDIPADAVPVRPADPVDPRQDTAEHTGDPWSVSVVIPTRGRPELALAAVRSALGQTRSPWEVLLVVDGPDPVTEEGVRDVDDPRFRLLVLPENVGAGGARNAGVRAAKGAWIAFLDDDDTWRPAKLERQLAALASRPDAARTVLGTGTVWHTGRATHTWPLRAPRPGETVGEYLFVRDRAGEGMLPTPRILLPRALAATCPMPTHLRTHEEWDWMLELEKHGARFDVVLDPLVDVDARPRRASRSQGNRWRVSLAWALDRAEDLGPRAFSALVLTEVARGAAQGRAGLAAHLAIAAVALTGRPRLRDVARFLARPLTLRLGRGAA</sequence>
<feature type="region of interest" description="Disordered" evidence="4">
    <location>
        <begin position="1"/>
        <end position="32"/>
    </location>
</feature>
<dbReference type="SUPFAM" id="SSF53448">
    <property type="entry name" value="Nucleotide-diphospho-sugar transferases"/>
    <property type="match status" value="1"/>
</dbReference>
<dbReference type="InterPro" id="IPR050834">
    <property type="entry name" value="Glycosyltransf_2"/>
</dbReference>
<dbReference type="PANTHER" id="PTHR43685">
    <property type="entry name" value="GLYCOSYLTRANSFERASE"/>
    <property type="match status" value="1"/>
</dbReference>
<reference evidence="6 7" key="1">
    <citation type="journal article" date="2023" name="Environ Microbiome">
        <title>A coral-associated actinobacterium mitigates coral bleaching under heat stress.</title>
        <authorList>
            <person name="Li J."/>
            <person name="Zou Y."/>
            <person name="Li Q."/>
            <person name="Zhang J."/>
            <person name="Bourne D.G."/>
            <person name="Lyu Y."/>
            <person name="Liu C."/>
            <person name="Zhang S."/>
        </authorList>
    </citation>
    <scope>NUCLEOTIDE SEQUENCE [LARGE SCALE GENOMIC DNA]</scope>
    <source>
        <strain evidence="6 7">SCSIO 13291</strain>
    </source>
</reference>
<dbReference type="Proteomes" id="UP001434337">
    <property type="component" value="Chromosome"/>
</dbReference>
<accession>A0ABZ3C2M5</accession>
<comment type="similarity">
    <text evidence="1">Belongs to the glycosyltransferase 2 family.</text>
</comment>
<name>A0ABZ3C2M5_9ACTN</name>
<organism evidence="6 7">
    <name type="scientific">Propioniciclava soli</name>
    <dbReference type="NCBI Taxonomy" id="2775081"/>
    <lineage>
        <taxon>Bacteria</taxon>
        <taxon>Bacillati</taxon>
        <taxon>Actinomycetota</taxon>
        <taxon>Actinomycetes</taxon>
        <taxon>Propionibacteriales</taxon>
        <taxon>Propionibacteriaceae</taxon>
        <taxon>Propioniciclava</taxon>
    </lineage>
</organism>
<dbReference type="Pfam" id="PF00535">
    <property type="entry name" value="Glycos_transf_2"/>
    <property type="match status" value="1"/>
</dbReference>
<dbReference type="PANTHER" id="PTHR43685:SF5">
    <property type="entry name" value="GLYCOSYLTRANSFERASE EPSE-RELATED"/>
    <property type="match status" value="1"/>
</dbReference>
<keyword evidence="2" id="KW-0328">Glycosyltransferase</keyword>
<feature type="compositionally biased region" description="Low complexity" evidence="4">
    <location>
        <begin position="1"/>
        <end position="14"/>
    </location>
</feature>
<keyword evidence="7" id="KW-1185">Reference proteome</keyword>
<dbReference type="InterPro" id="IPR029044">
    <property type="entry name" value="Nucleotide-diphossugar_trans"/>
</dbReference>
<dbReference type="Gene3D" id="3.90.550.10">
    <property type="entry name" value="Spore Coat Polysaccharide Biosynthesis Protein SpsA, Chain A"/>
    <property type="match status" value="1"/>
</dbReference>
<dbReference type="RefSeq" id="WP_342371673.1">
    <property type="nucleotide sequence ID" value="NZ_CP115965.1"/>
</dbReference>
<evidence type="ECO:0000256" key="2">
    <source>
        <dbReference type="ARBA" id="ARBA00022676"/>
    </source>
</evidence>
<protein>
    <submittedName>
        <fullName evidence="6">Glycosyltransferase family 2 protein</fullName>
    </submittedName>
</protein>
<evidence type="ECO:0000256" key="4">
    <source>
        <dbReference type="SAM" id="MobiDB-lite"/>
    </source>
</evidence>
<proteinExistence type="inferred from homology"/>
<feature type="compositionally biased region" description="Basic and acidic residues" evidence="4">
    <location>
        <begin position="15"/>
        <end position="28"/>
    </location>
</feature>